<name>A0AAD2DXC5_9LAMI</name>
<feature type="compositionally biased region" description="Polar residues" evidence="1">
    <location>
        <begin position="1"/>
        <end position="13"/>
    </location>
</feature>
<evidence type="ECO:0000256" key="1">
    <source>
        <dbReference type="SAM" id="MobiDB-lite"/>
    </source>
</evidence>
<accession>A0AAD2DXC5</accession>
<proteinExistence type="predicted"/>
<dbReference type="EMBL" id="OU503043">
    <property type="protein sequence ID" value="CAI9766780.1"/>
    <property type="molecule type" value="Genomic_DNA"/>
</dbReference>
<reference evidence="2" key="1">
    <citation type="submission" date="2023-05" db="EMBL/GenBank/DDBJ databases">
        <authorList>
            <person name="Huff M."/>
        </authorList>
    </citation>
    <scope>NUCLEOTIDE SEQUENCE</scope>
</reference>
<organism evidence="2 3">
    <name type="scientific">Fraxinus pennsylvanica</name>
    <dbReference type="NCBI Taxonomy" id="56036"/>
    <lineage>
        <taxon>Eukaryota</taxon>
        <taxon>Viridiplantae</taxon>
        <taxon>Streptophyta</taxon>
        <taxon>Embryophyta</taxon>
        <taxon>Tracheophyta</taxon>
        <taxon>Spermatophyta</taxon>
        <taxon>Magnoliopsida</taxon>
        <taxon>eudicotyledons</taxon>
        <taxon>Gunneridae</taxon>
        <taxon>Pentapetalae</taxon>
        <taxon>asterids</taxon>
        <taxon>lamiids</taxon>
        <taxon>Lamiales</taxon>
        <taxon>Oleaceae</taxon>
        <taxon>Oleeae</taxon>
        <taxon>Fraxinus</taxon>
    </lineage>
</organism>
<feature type="region of interest" description="Disordered" evidence="1">
    <location>
        <begin position="1"/>
        <end position="25"/>
    </location>
</feature>
<feature type="compositionally biased region" description="Acidic residues" evidence="1">
    <location>
        <begin position="103"/>
        <end position="114"/>
    </location>
</feature>
<gene>
    <name evidence="2" type="ORF">FPE_LOCUS14210</name>
</gene>
<keyword evidence="3" id="KW-1185">Reference proteome</keyword>
<evidence type="ECO:0000313" key="2">
    <source>
        <dbReference type="EMBL" id="CAI9766780.1"/>
    </source>
</evidence>
<evidence type="ECO:0000313" key="3">
    <source>
        <dbReference type="Proteomes" id="UP000834106"/>
    </source>
</evidence>
<dbReference type="Proteomes" id="UP000834106">
    <property type="component" value="Chromosome 8"/>
</dbReference>
<sequence length="114" mass="12391">MTLITSQEPSRTATPMRASTPVSKSPICSGPLTLLRSQNGLLDLESVQTVTIPTKIRDEVVAVLKGETMIVNKEGYIGHFMERRPGIKIDLNLPADDSQSETSNEDTADDSAFD</sequence>
<feature type="region of interest" description="Disordered" evidence="1">
    <location>
        <begin position="91"/>
        <end position="114"/>
    </location>
</feature>
<dbReference type="AlphaFoldDB" id="A0AAD2DXC5"/>
<protein>
    <submittedName>
        <fullName evidence="2">Uncharacterized protein</fullName>
    </submittedName>
</protein>